<protein>
    <submittedName>
        <fullName evidence="1">Uncharacterized protein</fullName>
    </submittedName>
</protein>
<dbReference type="KEGG" id="smo:SELMODRAFT_409662"/>
<name>D8RC16_SELML</name>
<dbReference type="InParanoid" id="D8RC16"/>
<dbReference type="AlphaFoldDB" id="D8RC16"/>
<evidence type="ECO:0000313" key="2">
    <source>
        <dbReference type="Proteomes" id="UP000001514"/>
    </source>
</evidence>
<dbReference type="EMBL" id="GL377576">
    <property type="protein sequence ID" value="EFJ29771.1"/>
    <property type="molecule type" value="Genomic_DNA"/>
</dbReference>
<proteinExistence type="predicted"/>
<dbReference type="HOGENOM" id="CLU_1809524_0_0_1"/>
<evidence type="ECO:0000313" key="1">
    <source>
        <dbReference type="EMBL" id="EFJ29771.1"/>
    </source>
</evidence>
<sequence length="143" mass="15803">MDKRRSLNVHLFKELQISGESLSLNVSDGWRCARHPCWSTSISMRWKHLAVRAQALVKWLTPKGPQVTVLNQSMLPNEILVVGPSSIEELDISVIARSAARNYYDVVGICAELSDLDPAQESVVAVKIYDGDSLSSAVAWGPR</sequence>
<reference evidence="1 2" key="1">
    <citation type="journal article" date="2011" name="Science">
        <title>The Selaginella genome identifies genetic changes associated with the evolution of vascular plants.</title>
        <authorList>
            <person name="Banks J.A."/>
            <person name="Nishiyama T."/>
            <person name="Hasebe M."/>
            <person name="Bowman J.L."/>
            <person name="Gribskov M."/>
            <person name="dePamphilis C."/>
            <person name="Albert V.A."/>
            <person name="Aono N."/>
            <person name="Aoyama T."/>
            <person name="Ambrose B.A."/>
            <person name="Ashton N.W."/>
            <person name="Axtell M.J."/>
            <person name="Barker E."/>
            <person name="Barker M.S."/>
            <person name="Bennetzen J.L."/>
            <person name="Bonawitz N.D."/>
            <person name="Chapple C."/>
            <person name="Cheng C."/>
            <person name="Correa L.G."/>
            <person name="Dacre M."/>
            <person name="DeBarry J."/>
            <person name="Dreyer I."/>
            <person name="Elias M."/>
            <person name="Engstrom E.M."/>
            <person name="Estelle M."/>
            <person name="Feng L."/>
            <person name="Finet C."/>
            <person name="Floyd S.K."/>
            <person name="Frommer W.B."/>
            <person name="Fujita T."/>
            <person name="Gramzow L."/>
            <person name="Gutensohn M."/>
            <person name="Harholt J."/>
            <person name="Hattori M."/>
            <person name="Heyl A."/>
            <person name="Hirai T."/>
            <person name="Hiwatashi Y."/>
            <person name="Ishikawa M."/>
            <person name="Iwata M."/>
            <person name="Karol K.G."/>
            <person name="Koehler B."/>
            <person name="Kolukisaoglu U."/>
            <person name="Kubo M."/>
            <person name="Kurata T."/>
            <person name="Lalonde S."/>
            <person name="Li K."/>
            <person name="Li Y."/>
            <person name="Litt A."/>
            <person name="Lyons E."/>
            <person name="Manning G."/>
            <person name="Maruyama T."/>
            <person name="Michael T.P."/>
            <person name="Mikami K."/>
            <person name="Miyazaki S."/>
            <person name="Morinaga S."/>
            <person name="Murata T."/>
            <person name="Mueller-Roeber B."/>
            <person name="Nelson D.R."/>
            <person name="Obara M."/>
            <person name="Oguri Y."/>
            <person name="Olmstead R.G."/>
            <person name="Onodera N."/>
            <person name="Petersen B.L."/>
            <person name="Pils B."/>
            <person name="Prigge M."/>
            <person name="Rensing S.A."/>
            <person name="Riano-Pachon D.M."/>
            <person name="Roberts A.W."/>
            <person name="Sato Y."/>
            <person name="Scheller H.V."/>
            <person name="Schulz B."/>
            <person name="Schulz C."/>
            <person name="Shakirov E.V."/>
            <person name="Shibagaki N."/>
            <person name="Shinohara N."/>
            <person name="Shippen D.E."/>
            <person name="Soerensen I."/>
            <person name="Sotooka R."/>
            <person name="Sugimoto N."/>
            <person name="Sugita M."/>
            <person name="Sumikawa N."/>
            <person name="Tanurdzic M."/>
            <person name="Theissen G."/>
            <person name="Ulvskov P."/>
            <person name="Wakazuki S."/>
            <person name="Weng J.K."/>
            <person name="Willats W.W."/>
            <person name="Wipf D."/>
            <person name="Wolf P.G."/>
            <person name="Yang L."/>
            <person name="Zimmer A.D."/>
            <person name="Zhu Q."/>
            <person name="Mitros T."/>
            <person name="Hellsten U."/>
            <person name="Loque D."/>
            <person name="Otillar R."/>
            <person name="Salamov A."/>
            <person name="Schmutz J."/>
            <person name="Shapiro H."/>
            <person name="Lindquist E."/>
            <person name="Lucas S."/>
            <person name="Rokhsar D."/>
            <person name="Grigoriev I.V."/>
        </authorList>
    </citation>
    <scope>NUCLEOTIDE SEQUENCE [LARGE SCALE GENOMIC DNA]</scope>
</reference>
<gene>
    <name evidence="1" type="ORF">SELMODRAFT_409662</name>
</gene>
<keyword evidence="2" id="KW-1185">Reference proteome</keyword>
<dbReference type="Gramene" id="EFJ29771">
    <property type="protein sequence ID" value="EFJ29771"/>
    <property type="gene ID" value="SELMODRAFT_409662"/>
</dbReference>
<organism evidence="2">
    <name type="scientific">Selaginella moellendorffii</name>
    <name type="common">Spikemoss</name>
    <dbReference type="NCBI Taxonomy" id="88036"/>
    <lineage>
        <taxon>Eukaryota</taxon>
        <taxon>Viridiplantae</taxon>
        <taxon>Streptophyta</taxon>
        <taxon>Embryophyta</taxon>
        <taxon>Tracheophyta</taxon>
        <taxon>Lycopodiopsida</taxon>
        <taxon>Selaginellales</taxon>
        <taxon>Selaginellaceae</taxon>
        <taxon>Selaginella</taxon>
    </lineage>
</organism>
<dbReference type="Proteomes" id="UP000001514">
    <property type="component" value="Unassembled WGS sequence"/>
</dbReference>
<accession>D8RC16</accession>